<sequence>MDLSLKPKIIKNGILIRLVLIVILVLSSLFILKPLTYNNYPDFGSYYYSTKNLTEGRNPYFDLGNRFGFFLYPPPVLFLFLPLTLISYSVAGKIFTAISIFCFLLSIYLLLKIINIKPFSNLGMFLSILAFNFFPAKFTLGMGQINNIVLLGVILFIYFSLNKEWIYSGIFLALASLLKVWPVILLTVPLINSRWKILSSFAAVLAFVFMITYPILGKDVYYYFFLVTLPSLFTNTAGTYYNQSLSGFLLRQINNPATFKAIRDILDLMILSATLYLTMKFSQIKNNIMLLNVSVLITLSLILTSTSWQHHFVWLLVPLFLTFSYIRKNKMNLKYYFALGVSYVLVALNLKNPSSIPVLFQSHVFFGAFLLYIFDIRLLMKRINTL</sequence>
<evidence type="ECO:0000256" key="8">
    <source>
        <dbReference type="SAM" id="Phobius"/>
    </source>
</evidence>
<reference evidence="9 10" key="1">
    <citation type="journal article" date="2016" name="Nat. Commun.">
        <title>Thousands of microbial genomes shed light on interconnected biogeochemical processes in an aquifer system.</title>
        <authorList>
            <person name="Anantharaman K."/>
            <person name="Brown C.T."/>
            <person name="Hug L.A."/>
            <person name="Sharon I."/>
            <person name="Castelle C.J."/>
            <person name="Probst A.J."/>
            <person name="Thomas B.C."/>
            <person name="Singh A."/>
            <person name="Wilkins M.J."/>
            <person name="Karaoz U."/>
            <person name="Brodie E.L."/>
            <person name="Williams K.H."/>
            <person name="Hubbard S.S."/>
            <person name="Banfield J.F."/>
        </authorList>
    </citation>
    <scope>NUCLEOTIDE SEQUENCE [LARGE SCALE GENOMIC DNA]</scope>
</reference>
<keyword evidence="3" id="KW-0808">Transferase</keyword>
<evidence type="ECO:0008006" key="11">
    <source>
        <dbReference type="Google" id="ProtNLM"/>
    </source>
</evidence>
<feature type="transmembrane region" description="Helical" evidence="8">
    <location>
        <begin position="94"/>
        <end position="111"/>
    </location>
</feature>
<keyword evidence="4 8" id="KW-0812">Transmembrane</keyword>
<evidence type="ECO:0000256" key="5">
    <source>
        <dbReference type="ARBA" id="ARBA00022989"/>
    </source>
</evidence>
<dbReference type="EMBL" id="MGFQ01000036">
    <property type="protein sequence ID" value="OGM08772.1"/>
    <property type="molecule type" value="Genomic_DNA"/>
</dbReference>
<feature type="transmembrane region" description="Helical" evidence="8">
    <location>
        <begin position="197"/>
        <end position="216"/>
    </location>
</feature>
<evidence type="ECO:0000256" key="6">
    <source>
        <dbReference type="ARBA" id="ARBA00023136"/>
    </source>
</evidence>
<feature type="transmembrane region" description="Helical" evidence="8">
    <location>
        <begin position="67"/>
        <end position="88"/>
    </location>
</feature>
<dbReference type="Proteomes" id="UP000176939">
    <property type="component" value="Unassembled WGS sequence"/>
</dbReference>
<protein>
    <recommendedName>
        <fullName evidence="11">Mannosyltransferase</fullName>
    </recommendedName>
</protein>
<dbReference type="InterPro" id="IPR018584">
    <property type="entry name" value="GT87"/>
</dbReference>
<organism evidence="9 10">
    <name type="scientific">Candidatus Woesebacteria bacterium RBG_13_36_22</name>
    <dbReference type="NCBI Taxonomy" id="1802478"/>
    <lineage>
        <taxon>Bacteria</taxon>
        <taxon>Candidatus Woeseibacteriota</taxon>
    </lineage>
</organism>
<comment type="subcellular location">
    <subcellularLocation>
        <location evidence="1">Cell membrane</location>
        <topology evidence="1">Multi-pass membrane protein</topology>
    </subcellularLocation>
</comment>
<feature type="transmembrane region" description="Helical" evidence="8">
    <location>
        <begin position="286"/>
        <end position="303"/>
    </location>
</feature>
<evidence type="ECO:0000256" key="3">
    <source>
        <dbReference type="ARBA" id="ARBA00022679"/>
    </source>
</evidence>
<feature type="transmembrane region" description="Helical" evidence="8">
    <location>
        <begin position="140"/>
        <end position="159"/>
    </location>
</feature>
<dbReference type="GO" id="GO:0005886">
    <property type="term" value="C:plasma membrane"/>
    <property type="evidence" value="ECO:0007669"/>
    <property type="project" value="UniProtKB-SubCell"/>
</dbReference>
<feature type="transmembrane region" description="Helical" evidence="8">
    <location>
        <begin position="356"/>
        <end position="374"/>
    </location>
</feature>
<evidence type="ECO:0000313" key="9">
    <source>
        <dbReference type="EMBL" id="OGM08772.1"/>
    </source>
</evidence>
<keyword evidence="5 8" id="KW-1133">Transmembrane helix</keyword>
<proteinExistence type="inferred from homology"/>
<feature type="transmembrane region" description="Helical" evidence="8">
    <location>
        <begin position="261"/>
        <end position="279"/>
    </location>
</feature>
<keyword evidence="6 8" id="KW-0472">Membrane</keyword>
<feature type="transmembrane region" description="Helical" evidence="8">
    <location>
        <begin position="223"/>
        <end position="241"/>
    </location>
</feature>
<name>A0A1F7X112_9BACT</name>
<dbReference type="Pfam" id="PF09594">
    <property type="entry name" value="GT87"/>
    <property type="match status" value="1"/>
</dbReference>
<dbReference type="AlphaFoldDB" id="A0A1F7X112"/>
<evidence type="ECO:0000313" key="10">
    <source>
        <dbReference type="Proteomes" id="UP000176939"/>
    </source>
</evidence>
<feature type="transmembrane region" description="Helical" evidence="8">
    <location>
        <begin position="166"/>
        <end position="191"/>
    </location>
</feature>
<accession>A0A1F7X112</accession>
<evidence type="ECO:0000256" key="1">
    <source>
        <dbReference type="ARBA" id="ARBA00004651"/>
    </source>
</evidence>
<comment type="similarity">
    <text evidence="7">Belongs to the glycosyltransferase 87 family.</text>
</comment>
<evidence type="ECO:0000256" key="7">
    <source>
        <dbReference type="ARBA" id="ARBA00024033"/>
    </source>
</evidence>
<feature type="transmembrane region" description="Helical" evidence="8">
    <location>
        <begin position="309"/>
        <end position="326"/>
    </location>
</feature>
<comment type="caution">
    <text evidence="9">The sequence shown here is derived from an EMBL/GenBank/DDBJ whole genome shotgun (WGS) entry which is preliminary data.</text>
</comment>
<gene>
    <name evidence="9" type="ORF">A2Z67_01845</name>
</gene>
<evidence type="ECO:0000256" key="2">
    <source>
        <dbReference type="ARBA" id="ARBA00022475"/>
    </source>
</evidence>
<keyword evidence="2" id="KW-1003">Cell membrane</keyword>
<feature type="transmembrane region" description="Helical" evidence="8">
    <location>
        <begin position="333"/>
        <end position="350"/>
    </location>
</feature>
<evidence type="ECO:0000256" key="4">
    <source>
        <dbReference type="ARBA" id="ARBA00022692"/>
    </source>
</evidence>
<feature type="transmembrane region" description="Helical" evidence="8">
    <location>
        <begin position="14"/>
        <end position="32"/>
    </location>
</feature>
<dbReference type="GO" id="GO:0016758">
    <property type="term" value="F:hexosyltransferase activity"/>
    <property type="evidence" value="ECO:0007669"/>
    <property type="project" value="InterPro"/>
</dbReference>